<protein>
    <recommendedName>
        <fullName evidence="3">procollagen-proline 3-dioxygenase</fullName>
        <ecNumber evidence="3">1.14.11.7</ecNumber>
    </recommendedName>
</protein>
<organism evidence="10 11">
    <name type="scientific">Linum trigynum</name>
    <dbReference type="NCBI Taxonomy" id="586398"/>
    <lineage>
        <taxon>Eukaryota</taxon>
        <taxon>Viridiplantae</taxon>
        <taxon>Streptophyta</taxon>
        <taxon>Embryophyta</taxon>
        <taxon>Tracheophyta</taxon>
        <taxon>Spermatophyta</taxon>
        <taxon>Magnoliopsida</taxon>
        <taxon>eudicotyledons</taxon>
        <taxon>Gunneridae</taxon>
        <taxon>Pentapetalae</taxon>
        <taxon>rosids</taxon>
        <taxon>fabids</taxon>
        <taxon>Malpighiales</taxon>
        <taxon>Linaceae</taxon>
        <taxon>Linum</taxon>
    </lineage>
</organism>
<dbReference type="GO" id="GO:0032963">
    <property type="term" value="P:collagen metabolic process"/>
    <property type="evidence" value="ECO:0007669"/>
    <property type="project" value="InterPro"/>
</dbReference>
<keyword evidence="4" id="KW-0479">Metal-binding</keyword>
<dbReference type="GO" id="GO:0031418">
    <property type="term" value="F:L-ascorbic acid binding"/>
    <property type="evidence" value="ECO:0007669"/>
    <property type="project" value="InterPro"/>
</dbReference>
<dbReference type="Pfam" id="PF13640">
    <property type="entry name" value="2OG-FeII_Oxy_3"/>
    <property type="match status" value="1"/>
</dbReference>
<evidence type="ECO:0000256" key="7">
    <source>
        <dbReference type="ARBA" id="ARBA00023002"/>
    </source>
</evidence>
<keyword evidence="6" id="KW-0223">Dioxygenase</keyword>
<evidence type="ECO:0000259" key="9">
    <source>
        <dbReference type="PROSITE" id="PS51471"/>
    </source>
</evidence>
<dbReference type="InterPro" id="IPR044862">
    <property type="entry name" value="Pro_4_hyd_alph_FE2OG_OXY"/>
</dbReference>
<evidence type="ECO:0000256" key="8">
    <source>
        <dbReference type="ARBA" id="ARBA00023004"/>
    </source>
</evidence>
<proteinExistence type="predicted"/>
<keyword evidence="5" id="KW-0677">Repeat</keyword>
<feature type="domain" description="Fe2OG dioxygenase" evidence="9">
    <location>
        <begin position="77"/>
        <end position="185"/>
    </location>
</feature>
<dbReference type="GO" id="GO:0005506">
    <property type="term" value="F:iron ion binding"/>
    <property type="evidence" value="ECO:0007669"/>
    <property type="project" value="InterPro"/>
</dbReference>
<reference evidence="10 11" key="1">
    <citation type="submission" date="2024-04" db="EMBL/GenBank/DDBJ databases">
        <authorList>
            <person name="Fracassetti M."/>
        </authorList>
    </citation>
    <scope>NUCLEOTIDE SEQUENCE [LARGE SCALE GENOMIC DNA]</scope>
</reference>
<dbReference type="InterPro" id="IPR006620">
    <property type="entry name" value="Pro_4_hyd_alph"/>
</dbReference>
<dbReference type="InterPro" id="IPR039575">
    <property type="entry name" value="P3H"/>
</dbReference>
<comment type="cofactor">
    <cofactor evidence="1">
        <name>L-ascorbate</name>
        <dbReference type="ChEBI" id="CHEBI:38290"/>
    </cofactor>
</comment>
<keyword evidence="7" id="KW-0560">Oxidoreductase</keyword>
<dbReference type="InterPro" id="IPR005123">
    <property type="entry name" value="Oxoglu/Fe-dep_dioxygenase_dom"/>
</dbReference>
<evidence type="ECO:0000313" key="11">
    <source>
        <dbReference type="Proteomes" id="UP001497516"/>
    </source>
</evidence>
<dbReference type="Gene3D" id="2.60.120.620">
    <property type="entry name" value="q2cbj1_9rhob like domain"/>
    <property type="match status" value="1"/>
</dbReference>
<evidence type="ECO:0000256" key="4">
    <source>
        <dbReference type="ARBA" id="ARBA00022723"/>
    </source>
</evidence>
<evidence type="ECO:0000256" key="2">
    <source>
        <dbReference type="ARBA" id="ARBA00001962"/>
    </source>
</evidence>
<dbReference type="EMBL" id="OZ034819">
    <property type="protein sequence ID" value="CAL1392530.1"/>
    <property type="molecule type" value="Genomic_DNA"/>
</dbReference>
<sequence>MGNEDDTTGENQNQARLIIPDFLSLQECKELEFIHRSCSTVGYRPNVFSTTLSHLIATNSPHLIIPFLSIRDRLREKVEEFFGCEYELSVEFTGLISWTRGASIGWHTDDNRPYLKQRHFTAVCYLNTYGQDFKGGLFHFRDGHPSTVVPTAGAVSIYTADDRNVHLVDEILEGERLTLAMWFSRDSAHDEDTKLISLLSSNMPCSSSKVSEELLLPKPASSNMYWFCPDQEQNEESGFDICCARIYVAGFDVYSTEEELSCSDFSELLQQPLQLARSNVLFEQEFTNVLHALQAVQFYLWKGTTPEDSEGVRRRKISLLSELEQGTVASMKSMFVKDNELANKMFRDDKCCLHEFDWAEFTVSVDELERYSRRLQKELNLVLLFHLHLA</sequence>
<dbReference type="PROSITE" id="PS51471">
    <property type="entry name" value="FE2OG_OXY"/>
    <property type="match status" value="1"/>
</dbReference>
<evidence type="ECO:0000256" key="1">
    <source>
        <dbReference type="ARBA" id="ARBA00001961"/>
    </source>
</evidence>
<keyword evidence="11" id="KW-1185">Reference proteome</keyword>
<name>A0AAV2F4D0_9ROSI</name>
<evidence type="ECO:0000256" key="3">
    <source>
        <dbReference type="ARBA" id="ARBA00012262"/>
    </source>
</evidence>
<evidence type="ECO:0000256" key="5">
    <source>
        <dbReference type="ARBA" id="ARBA00022737"/>
    </source>
</evidence>
<comment type="cofactor">
    <cofactor evidence="2">
        <name>Fe cation</name>
        <dbReference type="ChEBI" id="CHEBI:24875"/>
    </cofactor>
</comment>
<evidence type="ECO:0000313" key="10">
    <source>
        <dbReference type="EMBL" id="CAL1392530.1"/>
    </source>
</evidence>
<dbReference type="PANTHER" id="PTHR14049">
    <property type="entry name" value="LEPRECAN 1"/>
    <property type="match status" value="1"/>
</dbReference>
<accession>A0AAV2F4D0</accession>
<gene>
    <name evidence="10" type="ORF">LTRI10_LOCUS33168</name>
</gene>
<evidence type="ECO:0000256" key="6">
    <source>
        <dbReference type="ARBA" id="ARBA00022964"/>
    </source>
</evidence>
<dbReference type="PANTHER" id="PTHR14049:SF9">
    <property type="entry name" value="PROCOLLAGEN-PROLINE 3-DIOXYGENASE"/>
    <property type="match status" value="1"/>
</dbReference>
<dbReference type="GO" id="GO:0019797">
    <property type="term" value="F:procollagen-proline 3-dioxygenase activity"/>
    <property type="evidence" value="ECO:0007669"/>
    <property type="project" value="UniProtKB-EC"/>
</dbReference>
<dbReference type="EC" id="1.14.11.7" evidence="3"/>
<dbReference type="SMART" id="SM00702">
    <property type="entry name" value="P4Hc"/>
    <property type="match status" value="1"/>
</dbReference>
<dbReference type="AlphaFoldDB" id="A0AAV2F4D0"/>
<keyword evidence="8" id="KW-0408">Iron</keyword>
<dbReference type="Proteomes" id="UP001497516">
    <property type="component" value="Chromosome 6"/>
</dbReference>